<organism evidence="2 3">
    <name type="scientific">Mycena indigotica</name>
    <dbReference type="NCBI Taxonomy" id="2126181"/>
    <lineage>
        <taxon>Eukaryota</taxon>
        <taxon>Fungi</taxon>
        <taxon>Dikarya</taxon>
        <taxon>Basidiomycota</taxon>
        <taxon>Agaricomycotina</taxon>
        <taxon>Agaricomycetes</taxon>
        <taxon>Agaricomycetidae</taxon>
        <taxon>Agaricales</taxon>
        <taxon>Marasmiineae</taxon>
        <taxon>Mycenaceae</taxon>
        <taxon>Mycena</taxon>
    </lineage>
</organism>
<protein>
    <submittedName>
        <fullName evidence="2">Uncharacterized protein</fullName>
    </submittedName>
</protein>
<name>A0A8H6WHX6_9AGAR</name>
<gene>
    <name evidence="2" type="ORF">MIND_00069600</name>
</gene>
<comment type="caution">
    <text evidence="2">The sequence shown here is derived from an EMBL/GenBank/DDBJ whole genome shotgun (WGS) entry which is preliminary data.</text>
</comment>
<dbReference type="AlphaFoldDB" id="A0A8H6WHX6"/>
<dbReference type="GeneID" id="59340172"/>
<evidence type="ECO:0000313" key="2">
    <source>
        <dbReference type="EMBL" id="KAF7315543.1"/>
    </source>
</evidence>
<evidence type="ECO:0000313" key="3">
    <source>
        <dbReference type="Proteomes" id="UP000636479"/>
    </source>
</evidence>
<dbReference type="Proteomes" id="UP000636479">
    <property type="component" value="Unassembled WGS sequence"/>
</dbReference>
<accession>A0A8H6WHX6</accession>
<dbReference type="OrthoDB" id="3252135at2759"/>
<keyword evidence="3" id="KW-1185">Reference proteome</keyword>
<evidence type="ECO:0000256" key="1">
    <source>
        <dbReference type="SAM" id="MobiDB-lite"/>
    </source>
</evidence>
<proteinExistence type="predicted"/>
<dbReference type="EMBL" id="JACAZF010000001">
    <property type="protein sequence ID" value="KAF7315543.1"/>
    <property type="molecule type" value="Genomic_DNA"/>
</dbReference>
<dbReference type="RefSeq" id="XP_037225566.1">
    <property type="nucleotide sequence ID" value="XM_037357656.1"/>
</dbReference>
<reference evidence="2" key="1">
    <citation type="submission" date="2020-05" db="EMBL/GenBank/DDBJ databases">
        <title>Mycena genomes resolve the evolution of fungal bioluminescence.</title>
        <authorList>
            <person name="Tsai I.J."/>
        </authorList>
    </citation>
    <scope>NUCLEOTIDE SEQUENCE</scope>
    <source>
        <strain evidence="2">171206Taipei</strain>
    </source>
</reference>
<sequence>MSVALPVYGLSPAPSYASLPRSGHSTVEFTPRAGRPDAATGTLTKKWRELTVIFKNQNEDEDDPISVPSYGRNATVCGEIGIENPENVITVTMKLEGNVHLSSTDTGSFTQRVVDERRTLFDAEKSSGRPCPSVLGFAVPLPMTYKEQGRVYRTPPSYETICLGSPLIVVKCTYRFSIKVTRVATWRLSLRKSSTNTFTTPIIFRPRTRPARPLITEPSFMSSLKVAPAEWHQTLITIPTRPRETIEPVKPITCHFVIPSVQTFCLAESIPFHIQLCGSPTSLGLFYGSITPESLQVGKKPRKRFYSAVVRVFLARQIYLDAVNGRQSWRTITIGEANVRAVVPSFLEAQCDSDPSEISLNWDGEVQCKKDITCASFNCAHLVVKDFIIVALTPANVRASPLLPIQHAHSIRLVTDGWTDNEAHPEDR</sequence>
<feature type="region of interest" description="Disordered" evidence="1">
    <location>
        <begin position="19"/>
        <end position="41"/>
    </location>
</feature>